<feature type="compositionally biased region" description="Basic and acidic residues" evidence="1">
    <location>
        <begin position="38"/>
        <end position="56"/>
    </location>
</feature>
<evidence type="ECO:0000313" key="2">
    <source>
        <dbReference type="EMBL" id="KAK9089515.1"/>
    </source>
</evidence>
<dbReference type="AlphaFoldDB" id="A0AAP0EA86"/>
<keyword evidence="3" id="KW-1185">Reference proteome</keyword>
<accession>A0AAP0EA86</accession>
<proteinExistence type="predicted"/>
<evidence type="ECO:0000313" key="3">
    <source>
        <dbReference type="Proteomes" id="UP001419268"/>
    </source>
</evidence>
<feature type="region of interest" description="Disordered" evidence="1">
    <location>
        <begin position="36"/>
        <end position="56"/>
    </location>
</feature>
<organism evidence="2 3">
    <name type="scientific">Stephania cephalantha</name>
    <dbReference type="NCBI Taxonomy" id="152367"/>
    <lineage>
        <taxon>Eukaryota</taxon>
        <taxon>Viridiplantae</taxon>
        <taxon>Streptophyta</taxon>
        <taxon>Embryophyta</taxon>
        <taxon>Tracheophyta</taxon>
        <taxon>Spermatophyta</taxon>
        <taxon>Magnoliopsida</taxon>
        <taxon>Ranunculales</taxon>
        <taxon>Menispermaceae</taxon>
        <taxon>Menispermoideae</taxon>
        <taxon>Cissampelideae</taxon>
        <taxon>Stephania</taxon>
    </lineage>
</organism>
<gene>
    <name evidence="2" type="ORF">Scep_028597</name>
</gene>
<evidence type="ECO:0000256" key="1">
    <source>
        <dbReference type="SAM" id="MobiDB-lite"/>
    </source>
</evidence>
<sequence>MREATKSGRERQPNLAILYPGKMREAARSDYPLSLLDQAKREGKLAGKEEEGGRRW</sequence>
<dbReference type="EMBL" id="JBBNAG010000012">
    <property type="protein sequence ID" value="KAK9089515.1"/>
    <property type="molecule type" value="Genomic_DNA"/>
</dbReference>
<comment type="caution">
    <text evidence="2">The sequence shown here is derived from an EMBL/GenBank/DDBJ whole genome shotgun (WGS) entry which is preliminary data.</text>
</comment>
<name>A0AAP0EA86_9MAGN</name>
<reference evidence="2 3" key="1">
    <citation type="submission" date="2024-01" db="EMBL/GenBank/DDBJ databases">
        <title>Genome assemblies of Stephania.</title>
        <authorList>
            <person name="Yang L."/>
        </authorList>
    </citation>
    <scope>NUCLEOTIDE SEQUENCE [LARGE SCALE GENOMIC DNA]</scope>
    <source>
        <strain evidence="2">JXDWG</strain>
        <tissue evidence="2">Leaf</tissue>
    </source>
</reference>
<protein>
    <submittedName>
        <fullName evidence="2">Uncharacterized protein</fullName>
    </submittedName>
</protein>
<dbReference type="Proteomes" id="UP001419268">
    <property type="component" value="Unassembled WGS sequence"/>
</dbReference>